<accession>A0A199VR01</accession>
<organism evidence="1 2">
    <name type="scientific">Ananas comosus</name>
    <name type="common">Pineapple</name>
    <name type="synonym">Ananas ananas</name>
    <dbReference type="NCBI Taxonomy" id="4615"/>
    <lineage>
        <taxon>Eukaryota</taxon>
        <taxon>Viridiplantae</taxon>
        <taxon>Streptophyta</taxon>
        <taxon>Embryophyta</taxon>
        <taxon>Tracheophyta</taxon>
        <taxon>Spermatophyta</taxon>
        <taxon>Magnoliopsida</taxon>
        <taxon>Liliopsida</taxon>
        <taxon>Poales</taxon>
        <taxon>Bromeliaceae</taxon>
        <taxon>Bromelioideae</taxon>
        <taxon>Ananas</taxon>
    </lineage>
</organism>
<gene>
    <name evidence="1" type="ORF">ACMD2_23676</name>
</gene>
<dbReference type="Proteomes" id="UP000092600">
    <property type="component" value="Unassembled WGS sequence"/>
</dbReference>
<proteinExistence type="predicted"/>
<name>A0A199VR01_ANACO</name>
<evidence type="ECO:0000313" key="1">
    <source>
        <dbReference type="EMBL" id="OAY79438.1"/>
    </source>
</evidence>
<evidence type="ECO:0000313" key="2">
    <source>
        <dbReference type="Proteomes" id="UP000092600"/>
    </source>
</evidence>
<dbReference type="EMBL" id="LSRQ01001088">
    <property type="protein sequence ID" value="OAY79438.1"/>
    <property type="molecule type" value="Genomic_DNA"/>
</dbReference>
<protein>
    <submittedName>
        <fullName evidence="1">Uncharacterized protein</fullName>
    </submittedName>
</protein>
<dbReference type="AlphaFoldDB" id="A0A199VR01"/>
<reference evidence="1 2" key="1">
    <citation type="journal article" date="2016" name="DNA Res.">
        <title>The draft genome of MD-2 pineapple using hybrid error correction of long reads.</title>
        <authorList>
            <person name="Redwan R.M."/>
            <person name="Saidin A."/>
            <person name="Kumar S.V."/>
        </authorList>
    </citation>
    <scope>NUCLEOTIDE SEQUENCE [LARGE SCALE GENOMIC DNA]</scope>
    <source>
        <strain evidence="2">cv. MD2</strain>
        <tissue evidence="1">Leaf</tissue>
    </source>
</reference>
<sequence length="141" mass="15748">MVLRPNSRFPYQWMTSCRDHTQLTCSSPRAICRLIHSTRDKMLLLNSLLMKRKKSSARTKPLPPSKRLRLEAQKGFKGAGSGDCRQERHQAEILSQSPRLSIFGHPLSACDLTNSASSLISSSCSRGPNLALESLRKNPSK</sequence>
<comment type="caution">
    <text evidence="1">The sequence shown here is derived from an EMBL/GenBank/DDBJ whole genome shotgun (WGS) entry which is preliminary data.</text>
</comment>